<dbReference type="SUPFAM" id="SSF46894">
    <property type="entry name" value="C-terminal effector domain of the bipartite response regulators"/>
    <property type="match status" value="1"/>
</dbReference>
<dbReference type="PRINTS" id="PR00038">
    <property type="entry name" value="HTHLUXR"/>
</dbReference>
<sequence>MTRRQECGTAAAFVKTADVGIAIVDENVIFRAGLVHFLSAEDAFSVVMQAATVQEAVAAVGALQPEVVLVGTDRVTADVPGDLAALRAAAPLARVVVLLAQEDPLAVKRLLAAGVQAAIPRQASPQELAGTIRGIVHGADRIVLSVARSTLACLRGQGEPQLTAREREIVALVARGMRNSQIARHLVITEGTVKRHLSNAYAKLDASCRTEAVRKAVERGMIPPVMSVMAPPEGYEAAG</sequence>
<feature type="domain" description="Response regulatory" evidence="4">
    <location>
        <begin position="20"/>
        <end position="136"/>
    </location>
</feature>
<dbReference type="PANTHER" id="PTHR43214">
    <property type="entry name" value="TWO-COMPONENT RESPONSE REGULATOR"/>
    <property type="match status" value="1"/>
</dbReference>
<dbReference type="PANTHER" id="PTHR43214:SF43">
    <property type="entry name" value="TWO-COMPONENT RESPONSE REGULATOR"/>
    <property type="match status" value="1"/>
</dbReference>
<evidence type="ECO:0000259" key="4">
    <source>
        <dbReference type="PROSITE" id="PS50110"/>
    </source>
</evidence>
<dbReference type="Gene3D" id="3.40.50.2300">
    <property type="match status" value="1"/>
</dbReference>
<dbReference type="GO" id="GO:0003677">
    <property type="term" value="F:DNA binding"/>
    <property type="evidence" value="ECO:0007669"/>
    <property type="project" value="UniProtKB-KW"/>
</dbReference>
<evidence type="ECO:0000256" key="1">
    <source>
        <dbReference type="ARBA" id="ARBA00023125"/>
    </source>
</evidence>
<dbReference type="PROSITE" id="PS50110">
    <property type="entry name" value="RESPONSE_REGULATORY"/>
    <property type="match status" value="1"/>
</dbReference>
<dbReference type="EMBL" id="JABBXF010000021">
    <property type="protein sequence ID" value="NVK78219.1"/>
    <property type="molecule type" value="Genomic_DNA"/>
</dbReference>
<evidence type="ECO:0000313" key="5">
    <source>
        <dbReference type="EMBL" id="NVK78219.1"/>
    </source>
</evidence>
<protein>
    <submittedName>
        <fullName evidence="5">Response regulator transcription factor</fullName>
    </submittedName>
</protein>
<dbReference type="RefSeq" id="WP_171080173.1">
    <property type="nucleotide sequence ID" value="NZ_BNBU01000005.1"/>
</dbReference>
<keyword evidence="6" id="KW-1185">Reference proteome</keyword>
<proteinExistence type="predicted"/>
<reference evidence="5 6" key="1">
    <citation type="submission" date="2020-04" db="EMBL/GenBank/DDBJ databases">
        <title>Draft Genome Sequence of Streptomyces morookaense DSM 40503, an 8-azaguanine-producing strain.</title>
        <authorList>
            <person name="Qi J."/>
            <person name="Gao J.-M."/>
        </authorList>
    </citation>
    <scope>NUCLEOTIDE SEQUENCE [LARGE SCALE GENOMIC DNA]</scope>
    <source>
        <strain evidence="5 6">DSM 40503</strain>
    </source>
</reference>
<dbReference type="InterPro" id="IPR000792">
    <property type="entry name" value="Tscrpt_reg_LuxR_C"/>
</dbReference>
<dbReference type="Proteomes" id="UP000587462">
    <property type="component" value="Unassembled WGS sequence"/>
</dbReference>
<dbReference type="GO" id="GO:0006355">
    <property type="term" value="P:regulation of DNA-templated transcription"/>
    <property type="evidence" value="ECO:0007669"/>
    <property type="project" value="InterPro"/>
</dbReference>
<dbReference type="InterPro" id="IPR039420">
    <property type="entry name" value="WalR-like"/>
</dbReference>
<dbReference type="Pfam" id="PF00196">
    <property type="entry name" value="GerE"/>
    <property type="match status" value="1"/>
</dbReference>
<dbReference type="GO" id="GO:0000160">
    <property type="term" value="P:phosphorelay signal transduction system"/>
    <property type="evidence" value="ECO:0007669"/>
    <property type="project" value="InterPro"/>
</dbReference>
<dbReference type="CDD" id="cd06170">
    <property type="entry name" value="LuxR_C_like"/>
    <property type="match status" value="1"/>
</dbReference>
<feature type="domain" description="HTH luxR-type" evidence="3">
    <location>
        <begin position="155"/>
        <end position="220"/>
    </location>
</feature>
<name>A0A7Y7B3L2_STRMO</name>
<dbReference type="PROSITE" id="PS50043">
    <property type="entry name" value="HTH_LUXR_2"/>
    <property type="match status" value="1"/>
</dbReference>
<organism evidence="5 6">
    <name type="scientific">Streptomyces morookaense</name>
    <name type="common">Streptoverticillium morookaense</name>
    <dbReference type="NCBI Taxonomy" id="1970"/>
    <lineage>
        <taxon>Bacteria</taxon>
        <taxon>Bacillati</taxon>
        <taxon>Actinomycetota</taxon>
        <taxon>Actinomycetes</taxon>
        <taxon>Kitasatosporales</taxon>
        <taxon>Streptomycetaceae</taxon>
        <taxon>Streptomyces</taxon>
    </lineage>
</organism>
<dbReference type="AlphaFoldDB" id="A0A7Y7B3L2"/>
<dbReference type="InterPro" id="IPR016032">
    <property type="entry name" value="Sig_transdc_resp-reg_C-effctor"/>
</dbReference>
<comment type="caution">
    <text evidence="5">The sequence shown here is derived from an EMBL/GenBank/DDBJ whole genome shotgun (WGS) entry which is preliminary data.</text>
</comment>
<evidence type="ECO:0000313" key="6">
    <source>
        <dbReference type="Proteomes" id="UP000587462"/>
    </source>
</evidence>
<keyword evidence="1" id="KW-0238">DNA-binding</keyword>
<gene>
    <name evidence="5" type="ORF">HG542_11145</name>
</gene>
<dbReference type="InterPro" id="IPR011006">
    <property type="entry name" value="CheY-like_superfamily"/>
</dbReference>
<dbReference type="SMART" id="SM00421">
    <property type="entry name" value="HTH_LUXR"/>
    <property type="match status" value="1"/>
</dbReference>
<accession>A0A7Y7B3L2</accession>
<dbReference type="PROSITE" id="PS00622">
    <property type="entry name" value="HTH_LUXR_1"/>
    <property type="match status" value="1"/>
</dbReference>
<evidence type="ECO:0000256" key="2">
    <source>
        <dbReference type="PROSITE-ProRule" id="PRU00169"/>
    </source>
</evidence>
<evidence type="ECO:0000259" key="3">
    <source>
        <dbReference type="PROSITE" id="PS50043"/>
    </source>
</evidence>
<dbReference type="SUPFAM" id="SSF52172">
    <property type="entry name" value="CheY-like"/>
    <property type="match status" value="1"/>
</dbReference>
<dbReference type="InterPro" id="IPR001789">
    <property type="entry name" value="Sig_transdc_resp-reg_receiver"/>
</dbReference>
<comment type="caution">
    <text evidence="2">Lacks conserved residue(s) required for the propagation of feature annotation.</text>
</comment>